<feature type="compositionally biased region" description="Low complexity" evidence="1">
    <location>
        <begin position="147"/>
        <end position="157"/>
    </location>
</feature>
<keyword evidence="2" id="KW-0732">Signal</keyword>
<dbReference type="AlphaFoldDB" id="A0A2D3UQ40"/>
<feature type="compositionally biased region" description="Low complexity" evidence="1">
    <location>
        <begin position="165"/>
        <end position="187"/>
    </location>
</feature>
<accession>A0A2D3UQ40</accession>
<keyword evidence="4" id="KW-1185">Reference proteome</keyword>
<dbReference type="Proteomes" id="UP000225277">
    <property type="component" value="Unassembled WGS sequence"/>
</dbReference>
<sequence>MHFTTALTSLLALSSTSQALAVWRTYATDNCTGDPFGEPVTIDLWDSRASFCHNQEMPFKSFAFAQTNDENYDIPERINSESEICDLIMYSDINCYGEKKIHTYLDIFATRFTKCQAVIKNKANPAYGHAKSTKLECRPRRKKHSVSSHTTKSTPKTTKPKTTKPAKPSSLSHTRSNPKTTTTTKPATTVRWTETYSKVLDLPTATASISTKTETITVLTGKASTAGYTAATTTTHMATVVGTTKAGKSTISSTSTISPSTTTTIATHAYTAATTTTHMATVVGTTKTLESVISSTSTISSSTFTDTHVVAVTTTDVATMLGTTKTLESTIWSSKPTASMTSNSTTAVYEPTATKSNSTTAAYTSATTTTPQVETSIGMIKTTLATILTSKKDTSEGR</sequence>
<dbReference type="RefSeq" id="XP_023624612.1">
    <property type="nucleotide sequence ID" value="XM_023768844.1"/>
</dbReference>
<feature type="region of interest" description="Disordered" evidence="1">
    <location>
        <begin position="129"/>
        <end position="187"/>
    </location>
</feature>
<feature type="signal peptide" evidence="2">
    <location>
        <begin position="1"/>
        <end position="19"/>
    </location>
</feature>
<evidence type="ECO:0000256" key="2">
    <source>
        <dbReference type="SAM" id="SignalP"/>
    </source>
</evidence>
<evidence type="ECO:0000256" key="1">
    <source>
        <dbReference type="SAM" id="MobiDB-lite"/>
    </source>
</evidence>
<proteinExistence type="predicted"/>
<dbReference type="GeneID" id="35598759"/>
<evidence type="ECO:0000313" key="3">
    <source>
        <dbReference type="EMBL" id="CZT17721.1"/>
    </source>
</evidence>
<dbReference type="EMBL" id="FJUY01000004">
    <property type="protein sequence ID" value="CZT17721.1"/>
    <property type="molecule type" value="Genomic_DNA"/>
</dbReference>
<organism evidence="3 4">
    <name type="scientific">Ramularia collo-cygni</name>
    <dbReference type="NCBI Taxonomy" id="112498"/>
    <lineage>
        <taxon>Eukaryota</taxon>
        <taxon>Fungi</taxon>
        <taxon>Dikarya</taxon>
        <taxon>Ascomycota</taxon>
        <taxon>Pezizomycotina</taxon>
        <taxon>Dothideomycetes</taxon>
        <taxon>Dothideomycetidae</taxon>
        <taxon>Mycosphaerellales</taxon>
        <taxon>Mycosphaerellaceae</taxon>
        <taxon>Ramularia</taxon>
    </lineage>
</organism>
<gene>
    <name evidence="3" type="ORF">RCC_03558</name>
</gene>
<evidence type="ECO:0000313" key="4">
    <source>
        <dbReference type="Proteomes" id="UP000225277"/>
    </source>
</evidence>
<protein>
    <submittedName>
        <fullName evidence="3">Uncharacterized protein</fullName>
    </submittedName>
</protein>
<reference evidence="3 4" key="1">
    <citation type="submission" date="2016-03" db="EMBL/GenBank/DDBJ databases">
        <authorList>
            <person name="Ploux O."/>
        </authorList>
    </citation>
    <scope>NUCLEOTIDE SEQUENCE [LARGE SCALE GENOMIC DNA]</scope>
    <source>
        <strain evidence="3 4">URUG2</strain>
    </source>
</reference>
<name>A0A2D3UQ40_9PEZI</name>
<feature type="chain" id="PRO_5013958266" evidence="2">
    <location>
        <begin position="20"/>
        <end position="398"/>
    </location>
</feature>